<evidence type="ECO:0000256" key="1">
    <source>
        <dbReference type="SAM" id="Phobius"/>
    </source>
</evidence>
<protein>
    <submittedName>
        <fullName evidence="2">Uncharacterized protein</fullName>
    </submittedName>
</protein>
<keyword evidence="1" id="KW-0812">Transmembrane</keyword>
<feature type="transmembrane region" description="Helical" evidence="1">
    <location>
        <begin position="67"/>
        <end position="85"/>
    </location>
</feature>
<dbReference type="InterPro" id="IPR049576">
    <property type="entry name" value="HDC-like"/>
</dbReference>
<feature type="transmembrane region" description="Helical" evidence="1">
    <location>
        <begin position="248"/>
        <end position="269"/>
    </location>
</feature>
<gene>
    <name evidence="2" type="ORF">AULFYP135_00395</name>
</gene>
<feature type="transmembrane region" description="Helical" evidence="1">
    <location>
        <begin position="153"/>
        <end position="174"/>
    </location>
</feature>
<feature type="transmembrane region" description="Helical" evidence="1">
    <location>
        <begin position="281"/>
        <end position="300"/>
    </location>
</feature>
<dbReference type="CDD" id="cd21416">
    <property type="entry name" value="HDC_protein"/>
    <property type="match status" value="1"/>
</dbReference>
<feature type="transmembrane region" description="Helical" evidence="1">
    <location>
        <begin position="37"/>
        <end position="55"/>
    </location>
</feature>
<dbReference type="EMBL" id="CACRSL010000003">
    <property type="protein sequence ID" value="VYS79380.1"/>
    <property type="molecule type" value="Genomic_DNA"/>
</dbReference>
<feature type="transmembrane region" description="Helical" evidence="1">
    <location>
        <begin position="97"/>
        <end position="119"/>
    </location>
</feature>
<proteinExistence type="predicted"/>
<keyword evidence="1" id="KW-0472">Membrane</keyword>
<feature type="transmembrane region" description="Helical" evidence="1">
    <location>
        <begin position="6"/>
        <end position="25"/>
    </location>
</feature>
<name>A0A6N2RIA1_9FIRM</name>
<accession>A0A6N2RIA1</accession>
<organism evidence="2">
    <name type="scientific">uncultured Anaerotruncus sp</name>
    <dbReference type="NCBI Taxonomy" id="905011"/>
    <lineage>
        <taxon>Bacteria</taxon>
        <taxon>Bacillati</taxon>
        <taxon>Bacillota</taxon>
        <taxon>Clostridia</taxon>
        <taxon>Eubacteriales</taxon>
        <taxon>Oscillospiraceae</taxon>
        <taxon>Anaerotruncus</taxon>
        <taxon>environmental samples</taxon>
    </lineage>
</organism>
<sequence length="408" mass="43240">MLQQLTANFWNPVTCFMVCVLIYVAGEQLSRLSKGNISSLMFASFFFLIGFWTVLPPDVTTKTGLPALASNFVVALLITNLGAKISLEELLAEWKTVAIAVLGLGGIALVAFTVGTWMFGQEYALTAAPPISGGTIAGVMVQAAAADAGRPELGAFAVLVLSFQKFFGMPIATLGMKKEASRKLAAGDFDRDISVSSGLKLPSMRIFGETPAYFKSDNSYLFKLAFVAALANLVGLATRIPGDGPANYWLNPNIAYLLFGLIFARIGFLEKDSLAKSHSGGLGNLALMIMLPGSLASVTPSGLMEMIFPLFGMLAMSTVGIVFIAVIVGKAVGYSPYISAAIACTCMIGYPGTEILTNEVVNSYTDITPEQRERMSAYLMPKIIVGGFATVTVASVIFAGIICPMIFA</sequence>
<feature type="transmembrane region" description="Helical" evidence="1">
    <location>
        <begin position="306"/>
        <end position="328"/>
    </location>
</feature>
<keyword evidence="1" id="KW-1133">Transmembrane helix</keyword>
<feature type="transmembrane region" description="Helical" evidence="1">
    <location>
        <begin position="220"/>
        <end position="242"/>
    </location>
</feature>
<evidence type="ECO:0000313" key="2">
    <source>
        <dbReference type="EMBL" id="VYS79380.1"/>
    </source>
</evidence>
<reference evidence="2" key="1">
    <citation type="submission" date="2019-11" db="EMBL/GenBank/DDBJ databases">
        <authorList>
            <person name="Feng L."/>
        </authorList>
    </citation>
    <scope>NUCLEOTIDE SEQUENCE</scope>
    <source>
        <strain evidence="2">AundefinedLFYP135</strain>
    </source>
</reference>
<feature type="transmembrane region" description="Helical" evidence="1">
    <location>
        <begin position="383"/>
        <end position="407"/>
    </location>
</feature>
<dbReference type="AlphaFoldDB" id="A0A6N2RIA1"/>